<evidence type="ECO:0000256" key="1">
    <source>
        <dbReference type="ARBA" id="ARBA00001947"/>
    </source>
</evidence>
<evidence type="ECO:0000313" key="9">
    <source>
        <dbReference type="Proteomes" id="UP000028027"/>
    </source>
</evidence>
<dbReference type="GO" id="GO:0006508">
    <property type="term" value="P:proteolysis"/>
    <property type="evidence" value="ECO:0007669"/>
    <property type="project" value="UniProtKB-KW"/>
</dbReference>
<keyword evidence="2" id="KW-0645">Protease</keyword>
<dbReference type="SUPFAM" id="SSF55486">
    <property type="entry name" value="Metalloproteases ('zincins'), catalytic domain"/>
    <property type="match status" value="1"/>
</dbReference>
<keyword evidence="9" id="KW-1185">Reference proteome</keyword>
<dbReference type="Gene3D" id="1.20.140.70">
    <property type="entry name" value="Oligopeptidase f, N-terminal domain"/>
    <property type="match status" value="1"/>
</dbReference>
<dbReference type="InterPro" id="IPR045090">
    <property type="entry name" value="Pept_M3A_M3B"/>
</dbReference>
<evidence type="ECO:0000259" key="7">
    <source>
        <dbReference type="Pfam" id="PF01432"/>
    </source>
</evidence>
<dbReference type="GO" id="GO:0004222">
    <property type="term" value="F:metalloendopeptidase activity"/>
    <property type="evidence" value="ECO:0007669"/>
    <property type="project" value="InterPro"/>
</dbReference>
<keyword evidence="6" id="KW-0482">Metalloprotease</keyword>
<evidence type="ECO:0000313" key="8">
    <source>
        <dbReference type="EMBL" id="KER06685.1"/>
    </source>
</evidence>
<evidence type="ECO:0000256" key="5">
    <source>
        <dbReference type="ARBA" id="ARBA00022833"/>
    </source>
</evidence>
<accession>A0A081S6Y2</accession>
<dbReference type="PANTHER" id="PTHR11804:SF5">
    <property type="entry name" value="OLIGOENDOPEPTIDASE F"/>
    <property type="match status" value="1"/>
</dbReference>
<dbReference type="Proteomes" id="UP000028027">
    <property type="component" value="Unassembled WGS sequence"/>
</dbReference>
<keyword evidence="3" id="KW-0479">Metal-binding</keyword>
<dbReference type="InterPro" id="IPR011977">
    <property type="entry name" value="Pept_M3B_clade3"/>
</dbReference>
<protein>
    <submittedName>
        <fullName evidence="8">Oligoendopeptidase F protein</fullName>
    </submittedName>
</protein>
<proteinExistence type="predicted"/>
<reference evidence="8 9" key="1">
    <citation type="submission" date="2014-06" db="EMBL/GenBank/DDBJ databases">
        <authorList>
            <person name="Ngugi D.K."/>
            <person name="Blom J."/>
            <person name="Alam I."/>
            <person name="Rashid M."/>
            <person name="Ba Alawi W."/>
            <person name="Zhang G."/>
            <person name="Hikmawan T."/>
            <person name="Guan Y."/>
            <person name="Antunes A."/>
            <person name="Siam R."/>
            <person name="Eldorry H."/>
            <person name="Bajic V."/>
            <person name="Stingl U."/>
        </authorList>
    </citation>
    <scope>NUCLEOTIDE SEQUENCE [LARGE SCALE GENOMIC DNA]</scope>
    <source>
        <strain evidence="8">SCGC AAA799-E16</strain>
    </source>
</reference>
<comment type="caution">
    <text evidence="8">The sequence shown here is derived from an EMBL/GenBank/DDBJ whole genome shotgun (WGS) entry which is preliminary data.</text>
</comment>
<keyword evidence="4" id="KW-0378">Hydrolase</keyword>
<name>A0A081S6Y2_9ARCH</name>
<dbReference type="Pfam" id="PF01432">
    <property type="entry name" value="Peptidase_M3"/>
    <property type="match status" value="1"/>
</dbReference>
<keyword evidence="5" id="KW-0862">Zinc</keyword>
<dbReference type="InterPro" id="IPR042088">
    <property type="entry name" value="OligoPept_F_C"/>
</dbReference>
<dbReference type="NCBIfam" id="TIGR02290">
    <property type="entry name" value="M3_fam_3"/>
    <property type="match status" value="1"/>
</dbReference>
<dbReference type="GO" id="GO:0006518">
    <property type="term" value="P:peptide metabolic process"/>
    <property type="evidence" value="ECO:0007669"/>
    <property type="project" value="TreeGrafter"/>
</dbReference>
<evidence type="ECO:0000256" key="4">
    <source>
        <dbReference type="ARBA" id="ARBA00022801"/>
    </source>
</evidence>
<feature type="domain" description="Peptidase M3A/M3B catalytic" evidence="7">
    <location>
        <begin position="202"/>
        <end position="579"/>
    </location>
</feature>
<sequence>MISVSQYQLGTWDLSELAKNPKSPAFQKQIKGLENQAKKFEKIKSKLDPKMSSKKFMDILNQVEEISEKMSKIGGYASLSYSSDTQSDEATSLMTRMSKLGSDISNKILFFDLWWKTQVDEKNAKRLIKDAGELSEYLAHKRLIAKYSLSEPEERIINTLDVTGISALVKLYDKITNAFEYQMKIGNKTKTMTREELTNYVRDTKPKIRETAYKTILGKYNENKGVVGEIYQNIALNWKDEGIDIRGYKTPISMRNIGNDVDDKTIEALLTVCKKNAPVFQKFFIQKAKMLKMKKLRRYDIYAPAAANIKEKNYSYNKSVKLVFESLGKFSNTLEDFARKVFNENHIDSSVRQGKRDGAFCSTLTPKITPYVLVNFTGKSRDVFTLAHELGHAVHSQAAQDRSILVQDAPLPLAETASTFSELLLYDNISDKISDDEKKIMLSEKIDDLYATILRQSFFTIFEIDAHKQIGEGTTIDEISKTYLQNLKLQFGKSVDVTDDFAIEWSCIPHFYHTPFYCYAYSFGNLLALSLFQRYKKEGQDFVPAYIDILAAGGSKKPEKLLQEHGLDIRSTKFWQEGFDYVSEQVKTLSSLN</sequence>
<dbReference type="EMBL" id="JNVL01000006">
    <property type="protein sequence ID" value="KER06685.1"/>
    <property type="molecule type" value="Genomic_DNA"/>
</dbReference>
<dbReference type="GO" id="GO:0046872">
    <property type="term" value="F:metal ion binding"/>
    <property type="evidence" value="ECO:0007669"/>
    <property type="project" value="UniProtKB-KW"/>
</dbReference>
<evidence type="ECO:0000256" key="3">
    <source>
        <dbReference type="ARBA" id="ARBA00022723"/>
    </source>
</evidence>
<dbReference type="PANTHER" id="PTHR11804">
    <property type="entry name" value="PROTEASE M3 THIMET OLIGOPEPTIDASE-RELATED"/>
    <property type="match status" value="1"/>
</dbReference>
<organism evidence="8 9">
    <name type="scientific">Marine Group I thaumarchaeote SCGC AAA799-E16</name>
    <dbReference type="NCBI Taxonomy" id="1502292"/>
    <lineage>
        <taxon>Archaea</taxon>
        <taxon>Nitrososphaerota</taxon>
        <taxon>Marine Group I</taxon>
    </lineage>
</organism>
<comment type="cofactor">
    <cofactor evidence="1">
        <name>Zn(2+)</name>
        <dbReference type="ChEBI" id="CHEBI:29105"/>
    </cofactor>
</comment>
<evidence type="ECO:0000256" key="6">
    <source>
        <dbReference type="ARBA" id="ARBA00023049"/>
    </source>
</evidence>
<dbReference type="PATRIC" id="fig|1502292.3.peg.529"/>
<dbReference type="AlphaFoldDB" id="A0A081S6Y2"/>
<dbReference type="InterPro" id="IPR001567">
    <property type="entry name" value="Pept_M3A_M3B_dom"/>
</dbReference>
<dbReference type="CDD" id="cd09610">
    <property type="entry name" value="M3B_PepF"/>
    <property type="match status" value="1"/>
</dbReference>
<evidence type="ECO:0000256" key="2">
    <source>
        <dbReference type="ARBA" id="ARBA00022670"/>
    </source>
</evidence>
<dbReference type="Gene3D" id="1.10.1370.20">
    <property type="entry name" value="Oligoendopeptidase f, C-terminal domain"/>
    <property type="match status" value="1"/>
</dbReference>
<gene>
    <name evidence="8" type="primary">pepF</name>
    <name evidence="8" type="ORF">AAA799E16_00602</name>
</gene>